<dbReference type="InterPro" id="IPR007219">
    <property type="entry name" value="XnlR_reg_dom"/>
</dbReference>
<keyword evidence="9" id="KW-1185">Reference proteome</keyword>
<evidence type="ECO:0000256" key="2">
    <source>
        <dbReference type="ARBA" id="ARBA00022723"/>
    </source>
</evidence>
<evidence type="ECO:0000256" key="5">
    <source>
        <dbReference type="ARBA" id="ARBA00022833"/>
    </source>
</evidence>
<dbReference type="KEGG" id="ache:ACHE_30798S"/>
<reference evidence="8" key="2">
    <citation type="submission" date="2021-02" db="EMBL/GenBank/DDBJ databases">
        <title>Aspergillus chevalieri M1 genome sequence.</title>
        <authorList>
            <person name="Kadooka C."/>
            <person name="Mori K."/>
            <person name="Futagami T."/>
        </authorList>
    </citation>
    <scope>NUCLEOTIDE SEQUENCE</scope>
    <source>
        <strain evidence="8">M1</strain>
    </source>
</reference>
<dbReference type="GO" id="GO:0008270">
    <property type="term" value="F:zinc ion binding"/>
    <property type="evidence" value="ECO:0007669"/>
    <property type="project" value="UniProtKB-KW"/>
</dbReference>
<dbReference type="PANTHER" id="PTHR40626:SF3">
    <property type="entry name" value="TRANSCRIPTION FACTOR WITH C2H2 AND ZN(2)-CYS(6) DNA BINDING DOMAIN (EUROFUNG)-RELATED"/>
    <property type="match status" value="1"/>
</dbReference>
<keyword evidence="3" id="KW-0677">Repeat</keyword>
<evidence type="ECO:0000313" key="9">
    <source>
        <dbReference type="Proteomes" id="UP000637239"/>
    </source>
</evidence>
<dbReference type="GO" id="GO:0000978">
    <property type="term" value="F:RNA polymerase II cis-regulatory region sequence-specific DNA binding"/>
    <property type="evidence" value="ECO:0007669"/>
    <property type="project" value="InterPro"/>
</dbReference>
<evidence type="ECO:0000313" key="8">
    <source>
        <dbReference type="EMBL" id="BCR86811.1"/>
    </source>
</evidence>
<dbReference type="Proteomes" id="UP000637239">
    <property type="component" value="Chromosome 3"/>
</dbReference>
<dbReference type="GO" id="GO:0006351">
    <property type="term" value="P:DNA-templated transcription"/>
    <property type="evidence" value="ECO:0007669"/>
    <property type="project" value="InterPro"/>
</dbReference>
<dbReference type="PANTHER" id="PTHR40626">
    <property type="entry name" value="MIP31509P"/>
    <property type="match status" value="1"/>
</dbReference>
<dbReference type="Pfam" id="PF04082">
    <property type="entry name" value="Fungal_trans"/>
    <property type="match status" value="1"/>
</dbReference>
<gene>
    <name evidence="8" type="ORF">ACHE_30798S</name>
</gene>
<reference evidence="8" key="1">
    <citation type="submission" date="2021-01" db="EMBL/GenBank/DDBJ databases">
        <authorList>
            <consortium name="Aspergillus chevalieri M1 genome sequencing consortium"/>
            <person name="Kazuki M."/>
            <person name="Futagami T."/>
        </authorList>
    </citation>
    <scope>NUCLEOTIDE SEQUENCE</scope>
    <source>
        <strain evidence="8">M1</strain>
    </source>
</reference>
<evidence type="ECO:0000256" key="1">
    <source>
        <dbReference type="ARBA" id="ARBA00004123"/>
    </source>
</evidence>
<dbReference type="InterPro" id="IPR051059">
    <property type="entry name" value="VerF-like"/>
</dbReference>
<dbReference type="GO" id="GO:0005634">
    <property type="term" value="C:nucleus"/>
    <property type="evidence" value="ECO:0007669"/>
    <property type="project" value="UniProtKB-SubCell"/>
</dbReference>
<dbReference type="AlphaFoldDB" id="A0A7R7ZMT4"/>
<proteinExistence type="predicted"/>
<keyword evidence="5" id="KW-0862">Zinc</keyword>
<dbReference type="RefSeq" id="XP_043135333.1">
    <property type="nucleotide sequence ID" value="XM_043277456.1"/>
</dbReference>
<dbReference type="GO" id="GO:0000981">
    <property type="term" value="F:DNA-binding transcription factor activity, RNA polymerase II-specific"/>
    <property type="evidence" value="ECO:0007669"/>
    <property type="project" value="InterPro"/>
</dbReference>
<sequence length="307" mass="34567">MLSHDAHLLYGLEDSAKLESTIDRLTIHLEQLQVSDPMEEAELPKKELFLSKANIIRFVNAFFDNSNHSNCFVYKGSFNVNTASTQLLLAILLLGATCISPEDAATAEKFSERFEYSVFESPEFQRLLYQENHPTPSRENIQLVQAAMLTIVLRPSTGQLETERRIRIQRVPALVSAVRLLNLTQVLNDTVLDGEKANLDEYIRRETLVRIMAWVYLLDAHCVIFSNSPPQFKIAEADFGLPRHDMIFKTTGLPDLNELISNADLQGPPLSLRSVVQRLMDGKPAGIEELLPQVDSLFALFLVLSGK</sequence>
<dbReference type="GeneID" id="66981170"/>
<dbReference type="EMBL" id="AP024418">
    <property type="protein sequence ID" value="BCR86811.1"/>
    <property type="molecule type" value="Genomic_DNA"/>
</dbReference>
<evidence type="ECO:0000259" key="7">
    <source>
        <dbReference type="Pfam" id="PF04082"/>
    </source>
</evidence>
<keyword evidence="6" id="KW-0539">Nucleus</keyword>
<keyword evidence="4" id="KW-0863">Zinc-finger</keyword>
<comment type="subcellular location">
    <subcellularLocation>
        <location evidence="1">Nucleus</location>
    </subcellularLocation>
</comment>
<organism evidence="8 9">
    <name type="scientific">Aspergillus chevalieri</name>
    <name type="common">Eurotium chevalieri</name>
    <dbReference type="NCBI Taxonomy" id="182096"/>
    <lineage>
        <taxon>Eukaryota</taxon>
        <taxon>Fungi</taxon>
        <taxon>Dikarya</taxon>
        <taxon>Ascomycota</taxon>
        <taxon>Pezizomycotina</taxon>
        <taxon>Eurotiomycetes</taxon>
        <taxon>Eurotiomycetidae</taxon>
        <taxon>Eurotiales</taxon>
        <taxon>Aspergillaceae</taxon>
        <taxon>Aspergillus</taxon>
        <taxon>Aspergillus subgen. Aspergillus</taxon>
    </lineage>
</organism>
<evidence type="ECO:0000256" key="4">
    <source>
        <dbReference type="ARBA" id="ARBA00022771"/>
    </source>
</evidence>
<feature type="domain" description="Xylanolytic transcriptional activator regulatory" evidence="7">
    <location>
        <begin position="60"/>
        <end position="254"/>
    </location>
</feature>
<evidence type="ECO:0000256" key="6">
    <source>
        <dbReference type="ARBA" id="ARBA00023242"/>
    </source>
</evidence>
<name>A0A7R7ZMT4_ASPCH</name>
<evidence type="ECO:0000256" key="3">
    <source>
        <dbReference type="ARBA" id="ARBA00022737"/>
    </source>
</evidence>
<dbReference type="GO" id="GO:0000785">
    <property type="term" value="C:chromatin"/>
    <property type="evidence" value="ECO:0007669"/>
    <property type="project" value="TreeGrafter"/>
</dbReference>
<accession>A0A7R7ZMT4</accession>
<keyword evidence="2" id="KW-0479">Metal-binding</keyword>
<protein>
    <recommendedName>
        <fullName evidence="7">Xylanolytic transcriptional activator regulatory domain-containing protein</fullName>
    </recommendedName>
</protein>